<dbReference type="EMBL" id="BMAT01004237">
    <property type="protein sequence ID" value="GFR70859.1"/>
    <property type="molecule type" value="Genomic_DNA"/>
</dbReference>
<dbReference type="GO" id="GO:0005789">
    <property type="term" value="C:endoplasmic reticulum membrane"/>
    <property type="evidence" value="ECO:0007669"/>
    <property type="project" value="UniProtKB-SubCell"/>
</dbReference>
<evidence type="ECO:0000256" key="1">
    <source>
        <dbReference type="ARBA" id="ARBA00004477"/>
    </source>
</evidence>
<evidence type="ECO:0000256" key="11">
    <source>
        <dbReference type="SAM" id="Phobius"/>
    </source>
</evidence>
<dbReference type="InterPro" id="IPR019164">
    <property type="entry name" value="TMEM147"/>
</dbReference>
<evidence type="ECO:0000256" key="9">
    <source>
        <dbReference type="ARBA" id="ARBA00034846"/>
    </source>
</evidence>
<dbReference type="Pfam" id="PF09767">
    <property type="entry name" value="DUF2053"/>
    <property type="match status" value="1"/>
</dbReference>
<feature type="transmembrane region" description="Helical" evidence="11">
    <location>
        <begin position="48"/>
        <end position="69"/>
    </location>
</feature>
<feature type="transmembrane region" description="Helical" evidence="11">
    <location>
        <begin position="75"/>
        <end position="97"/>
    </location>
</feature>
<keyword evidence="6 11" id="KW-1133">Transmembrane helix</keyword>
<dbReference type="PANTHER" id="PTHR12869:SF0">
    <property type="entry name" value="BOS COMPLEX SUBUNIT TMEM147"/>
    <property type="match status" value="1"/>
</dbReference>
<evidence type="ECO:0000256" key="4">
    <source>
        <dbReference type="ARBA" id="ARBA00022692"/>
    </source>
</evidence>
<evidence type="ECO:0000313" key="13">
    <source>
        <dbReference type="Proteomes" id="UP000762676"/>
    </source>
</evidence>
<evidence type="ECO:0000313" key="12">
    <source>
        <dbReference type="EMBL" id="GFR70859.1"/>
    </source>
</evidence>
<comment type="similarity">
    <text evidence="8">Belongs to the TMEM147 family.</text>
</comment>
<keyword evidence="7 11" id="KW-0472">Membrane</keyword>
<dbReference type="GO" id="GO:0005886">
    <property type="term" value="C:plasma membrane"/>
    <property type="evidence" value="ECO:0007669"/>
    <property type="project" value="UniProtKB-SubCell"/>
</dbReference>
<proteinExistence type="inferred from homology"/>
<dbReference type="Proteomes" id="UP000762676">
    <property type="component" value="Unassembled WGS sequence"/>
</dbReference>
<name>A0AAV4FC41_9GAST</name>
<comment type="subcellular location">
    <subcellularLocation>
        <location evidence="2">Cell membrane</location>
        <topology evidence="2">Multi-pass membrane protein</topology>
    </subcellularLocation>
    <subcellularLocation>
        <location evidence="1">Endoplasmic reticulum membrane</location>
        <topology evidence="1">Multi-pass membrane protein</topology>
    </subcellularLocation>
</comment>
<evidence type="ECO:0000256" key="10">
    <source>
        <dbReference type="ARBA" id="ARBA00034899"/>
    </source>
</evidence>
<dbReference type="AlphaFoldDB" id="A0AAV4FC41"/>
<evidence type="ECO:0000256" key="2">
    <source>
        <dbReference type="ARBA" id="ARBA00004651"/>
    </source>
</evidence>
<feature type="transmembrane region" description="Helical" evidence="11">
    <location>
        <begin position="20"/>
        <end position="36"/>
    </location>
</feature>
<evidence type="ECO:0000256" key="3">
    <source>
        <dbReference type="ARBA" id="ARBA00022475"/>
    </source>
</evidence>
<keyword evidence="3" id="KW-1003">Cell membrane</keyword>
<evidence type="ECO:0000256" key="5">
    <source>
        <dbReference type="ARBA" id="ARBA00022824"/>
    </source>
</evidence>
<comment type="caution">
    <text evidence="12">The sequence shown here is derived from an EMBL/GenBank/DDBJ whole genome shotgun (WGS) entry which is preliminary data.</text>
</comment>
<reference evidence="12 13" key="1">
    <citation type="journal article" date="2021" name="Elife">
        <title>Chloroplast acquisition without the gene transfer in kleptoplastic sea slugs, Plakobranchus ocellatus.</title>
        <authorList>
            <person name="Maeda T."/>
            <person name="Takahashi S."/>
            <person name="Yoshida T."/>
            <person name="Shimamura S."/>
            <person name="Takaki Y."/>
            <person name="Nagai Y."/>
            <person name="Toyoda A."/>
            <person name="Suzuki Y."/>
            <person name="Arimoto A."/>
            <person name="Ishii H."/>
            <person name="Satoh N."/>
            <person name="Nishiyama T."/>
            <person name="Hasebe M."/>
            <person name="Maruyama T."/>
            <person name="Minagawa J."/>
            <person name="Obokata J."/>
            <person name="Shigenobu S."/>
        </authorList>
    </citation>
    <scope>NUCLEOTIDE SEQUENCE [LARGE SCALE GENOMIC DNA]</scope>
</reference>
<gene>
    <name evidence="12" type="ORF">ElyMa_002082600</name>
</gene>
<keyword evidence="4 11" id="KW-0812">Transmembrane</keyword>
<sequence>MGARGVEFDWKYIQMSFDSNISLIHHISVAMLVWLYSRSDLQKTSLPIVLTLLGLACYRPLIVEILMQAVGLGSWMLLLAKAGFTSVVALISLQMYLSIPSQGTNSYY</sequence>
<evidence type="ECO:0000256" key="7">
    <source>
        <dbReference type="ARBA" id="ARBA00023136"/>
    </source>
</evidence>
<protein>
    <recommendedName>
        <fullName evidence="9">BOS complex subunit TMEM147</fullName>
    </recommendedName>
    <alternativeName>
        <fullName evidence="10">Transmembrane protein 147</fullName>
    </alternativeName>
</protein>
<evidence type="ECO:0000256" key="6">
    <source>
        <dbReference type="ARBA" id="ARBA00022989"/>
    </source>
</evidence>
<keyword evidence="13" id="KW-1185">Reference proteome</keyword>
<evidence type="ECO:0000256" key="8">
    <source>
        <dbReference type="ARBA" id="ARBA00034739"/>
    </source>
</evidence>
<dbReference type="PANTHER" id="PTHR12869">
    <property type="entry name" value="SMALL SEVEN TRANSMEMBRANE DOMAIN-CONTAINING PROTEIN"/>
    <property type="match status" value="1"/>
</dbReference>
<accession>A0AAV4FC41</accession>
<keyword evidence="5" id="KW-0256">Endoplasmic reticulum</keyword>
<organism evidence="12 13">
    <name type="scientific">Elysia marginata</name>
    <dbReference type="NCBI Taxonomy" id="1093978"/>
    <lineage>
        <taxon>Eukaryota</taxon>
        <taxon>Metazoa</taxon>
        <taxon>Spiralia</taxon>
        <taxon>Lophotrochozoa</taxon>
        <taxon>Mollusca</taxon>
        <taxon>Gastropoda</taxon>
        <taxon>Heterobranchia</taxon>
        <taxon>Euthyneura</taxon>
        <taxon>Panpulmonata</taxon>
        <taxon>Sacoglossa</taxon>
        <taxon>Placobranchoidea</taxon>
        <taxon>Plakobranchidae</taxon>
        <taxon>Elysia</taxon>
    </lineage>
</organism>